<dbReference type="PATRIC" id="fig|1120925.3.peg.2897"/>
<dbReference type="Proteomes" id="UP000018460">
    <property type="component" value="Unassembled WGS sequence"/>
</dbReference>
<protein>
    <submittedName>
        <fullName evidence="1">Uncharacterized protein</fullName>
    </submittedName>
</protein>
<sequence length="100" mass="11446">MLTHCPYCQSTHIHRVFVSHSKPSESSPHRVSLLSSHAGFGGMVIKQLFKGWPLSPWITGLAEALLKSVYLYWIETRQSHFDSGIAIAFYCEQCQQYFKL</sequence>
<comment type="caution">
    <text evidence="1">The sequence shown here is derived from an EMBL/GenBank/DDBJ whole genome shotgun (WGS) entry which is preliminary data.</text>
</comment>
<evidence type="ECO:0000313" key="2">
    <source>
        <dbReference type="Proteomes" id="UP000018460"/>
    </source>
</evidence>
<dbReference type="EMBL" id="APQD01000021">
    <property type="protein sequence ID" value="ENV81618.1"/>
    <property type="molecule type" value="Genomic_DNA"/>
</dbReference>
<evidence type="ECO:0000313" key="1">
    <source>
        <dbReference type="EMBL" id="ENV81618.1"/>
    </source>
</evidence>
<accession>N9DMF9</accession>
<organism evidence="1 2">
    <name type="scientific">Acinetobacter bouvetii DSM 14964 = CIP 107468</name>
    <dbReference type="NCBI Taxonomy" id="1120925"/>
    <lineage>
        <taxon>Bacteria</taxon>
        <taxon>Pseudomonadati</taxon>
        <taxon>Pseudomonadota</taxon>
        <taxon>Gammaproteobacteria</taxon>
        <taxon>Moraxellales</taxon>
        <taxon>Moraxellaceae</taxon>
        <taxon>Acinetobacter</taxon>
    </lineage>
</organism>
<proteinExistence type="predicted"/>
<gene>
    <name evidence="1" type="ORF">F941_02760</name>
</gene>
<keyword evidence="2" id="KW-1185">Reference proteome</keyword>
<name>N9DMF9_9GAMM</name>
<dbReference type="AlphaFoldDB" id="N9DMF9"/>
<reference evidence="1 2" key="1">
    <citation type="submission" date="2013-02" db="EMBL/GenBank/DDBJ databases">
        <title>The Genome Sequence of Acinetobacter bouvetii CIP 107468.</title>
        <authorList>
            <consortium name="The Broad Institute Genome Sequencing Platform"/>
            <consortium name="The Broad Institute Genome Sequencing Center for Infectious Disease"/>
            <person name="Cerqueira G."/>
            <person name="Feldgarden M."/>
            <person name="Courvalin P."/>
            <person name="Perichon B."/>
            <person name="Grillot-Courvalin C."/>
            <person name="Clermont D."/>
            <person name="Rocha E."/>
            <person name="Yoon E.-J."/>
            <person name="Nemec A."/>
            <person name="Walker B."/>
            <person name="Young S.K."/>
            <person name="Zeng Q."/>
            <person name="Gargeya S."/>
            <person name="Fitzgerald M."/>
            <person name="Haas B."/>
            <person name="Abouelleil A."/>
            <person name="Alvarado L."/>
            <person name="Arachchi H.M."/>
            <person name="Berlin A.M."/>
            <person name="Chapman S.B."/>
            <person name="Dewar J."/>
            <person name="Goldberg J."/>
            <person name="Griggs A."/>
            <person name="Gujja S."/>
            <person name="Hansen M."/>
            <person name="Howarth C."/>
            <person name="Imamovic A."/>
            <person name="Larimer J."/>
            <person name="McCowan C."/>
            <person name="Murphy C."/>
            <person name="Neiman D."/>
            <person name="Pearson M."/>
            <person name="Priest M."/>
            <person name="Roberts A."/>
            <person name="Saif S."/>
            <person name="Shea T."/>
            <person name="Sisk P."/>
            <person name="Sykes S."/>
            <person name="Wortman J."/>
            <person name="Nusbaum C."/>
            <person name="Birren B."/>
        </authorList>
    </citation>
    <scope>NUCLEOTIDE SEQUENCE [LARGE SCALE GENOMIC DNA]</scope>
    <source>
        <strain evidence="1 2">CIP 107468</strain>
    </source>
</reference>